<feature type="region of interest" description="Disordered" evidence="2">
    <location>
        <begin position="1"/>
        <end position="125"/>
    </location>
</feature>
<feature type="compositionally biased region" description="Basic residues" evidence="2">
    <location>
        <begin position="79"/>
        <end position="108"/>
    </location>
</feature>
<accession>A0AA38VX65</accession>
<name>A0AA38VX65_9PEZI</name>
<reference evidence="3" key="1">
    <citation type="submission" date="2022-07" db="EMBL/GenBank/DDBJ databases">
        <title>Fungi with potential for degradation of polypropylene.</title>
        <authorList>
            <person name="Gostincar C."/>
        </authorList>
    </citation>
    <scope>NUCLEOTIDE SEQUENCE</scope>
    <source>
        <strain evidence="3">EXF-13308</strain>
    </source>
</reference>
<feature type="compositionally biased region" description="Basic and acidic residues" evidence="2">
    <location>
        <begin position="280"/>
        <end position="301"/>
    </location>
</feature>
<dbReference type="PANTHER" id="PTHR34117">
    <property type="entry name" value="STYLE CELL-CYCLE INHIBITOR 1"/>
    <property type="match status" value="1"/>
</dbReference>
<dbReference type="Proteomes" id="UP001174694">
    <property type="component" value="Unassembled WGS sequence"/>
</dbReference>
<protein>
    <submittedName>
        <fullName evidence="3">Rna helicase</fullName>
    </submittedName>
</protein>
<feature type="coiled-coil region" evidence="1">
    <location>
        <begin position="372"/>
        <end position="409"/>
    </location>
</feature>
<feature type="region of interest" description="Disordered" evidence="2">
    <location>
        <begin position="192"/>
        <end position="301"/>
    </location>
</feature>
<feature type="compositionally biased region" description="Low complexity" evidence="2">
    <location>
        <begin position="255"/>
        <end position="264"/>
    </location>
</feature>
<dbReference type="InterPro" id="IPR044688">
    <property type="entry name" value="SCI-1-like"/>
</dbReference>
<proteinExistence type="predicted"/>
<keyword evidence="3" id="KW-0378">Hydrolase</keyword>
<comment type="caution">
    <text evidence="3">The sequence shown here is derived from an EMBL/GenBank/DDBJ whole genome shotgun (WGS) entry which is preliminary data.</text>
</comment>
<gene>
    <name evidence="3" type="ORF">NKR23_g3143</name>
</gene>
<evidence type="ECO:0000313" key="4">
    <source>
        <dbReference type="Proteomes" id="UP001174694"/>
    </source>
</evidence>
<evidence type="ECO:0000256" key="2">
    <source>
        <dbReference type="SAM" id="MobiDB-lite"/>
    </source>
</evidence>
<feature type="compositionally biased region" description="Basic and acidic residues" evidence="2">
    <location>
        <begin position="1"/>
        <end position="26"/>
    </location>
</feature>
<dbReference type="EMBL" id="JANBVO010000006">
    <property type="protein sequence ID" value="KAJ9151293.1"/>
    <property type="molecule type" value="Genomic_DNA"/>
</dbReference>
<evidence type="ECO:0000313" key="3">
    <source>
        <dbReference type="EMBL" id="KAJ9151293.1"/>
    </source>
</evidence>
<keyword evidence="4" id="KW-1185">Reference proteome</keyword>
<keyword evidence="3" id="KW-0547">Nucleotide-binding</keyword>
<feature type="region of interest" description="Disordered" evidence="2">
    <location>
        <begin position="338"/>
        <end position="367"/>
    </location>
</feature>
<dbReference type="PANTHER" id="PTHR34117:SF1">
    <property type="entry name" value="STYLE CELL-CYCLE INHIBITOR 1"/>
    <property type="match status" value="1"/>
</dbReference>
<sequence length="426" mass="48753">MGDQFRERDRAGDARDRERLRSEGRAEYSPQRRRRRSRSQSPYRGDEPSIHERRRARSPIYRGESSLDERQRPHAASSGRHHQQRRSRSRSSHRSHHSHHHHRHRRSSTRSVTSAPPEDGLPFGARPLSRSDLAAFQPLFAHYLDLQKGLRLRDLDEHEVRGRWKSFVGKWNRGELAEGWYDPEMLQRLVESPDEGDEPASGARQGGTPRTGRTPPVRGHRASEDVGTGGGSERRAEEDDSDDSYGPSLPPASGARAEAAPSDRAAARKSGPGIPSLDDLDMRREAAAEERQSRAEDLRLARRLDRAEQKARLDELLPRAEAGTRERQLEKRRLLNEKLRGFRERSPGGGGAAEVDEGELMGGGDGADEYRRMLQTAQKRKSERELRREEEQRARAAEVEERLRRYREREEETVGALRELARRRFG</sequence>
<dbReference type="GO" id="GO:0004386">
    <property type="term" value="F:helicase activity"/>
    <property type="evidence" value="ECO:0007669"/>
    <property type="project" value="UniProtKB-KW"/>
</dbReference>
<dbReference type="AlphaFoldDB" id="A0AA38VX65"/>
<keyword evidence="3" id="KW-0347">Helicase</keyword>
<keyword evidence="1" id="KW-0175">Coiled coil</keyword>
<organism evidence="3 4">
    <name type="scientific">Pleurostoma richardsiae</name>
    <dbReference type="NCBI Taxonomy" id="41990"/>
    <lineage>
        <taxon>Eukaryota</taxon>
        <taxon>Fungi</taxon>
        <taxon>Dikarya</taxon>
        <taxon>Ascomycota</taxon>
        <taxon>Pezizomycotina</taxon>
        <taxon>Sordariomycetes</taxon>
        <taxon>Sordariomycetidae</taxon>
        <taxon>Calosphaeriales</taxon>
        <taxon>Pleurostomataceae</taxon>
        <taxon>Pleurostoma</taxon>
    </lineage>
</organism>
<evidence type="ECO:0000256" key="1">
    <source>
        <dbReference type="SAM" id="Coils"/>
    </source>
</evidence>
<keyword evidence="3" id="KW-0067">ATP-binding</keyword>